<evidence type="ECO:0000256" key="1">
    <source>
        <dbReference type="ARBA" id="ARBA00009067"/>
    </source>
</evidence>
<reference evidence="5" key="1">
    <citation type="journal article" date="2019" name="Int. J. Syst. Evol. Microbiol.">
        <title>The Global Catalogue of Microorganisms (GCM) 10K type strain sequencing project: providing services to taxonomists for standard genome sequencing and annotation.</title>
        <authorList>
            <consortium name="The Broad Institute Genomics Platform"/>
            <consortium name="The Broad Institute Genome Sequencing Center for Infectious Disease"/>
            <person name="Wu L."/>
            <person name="Ma J."/>
        </authorList>
    </citation>
    <scope>NUCLEOTIDE SEQUENCE [LARGE SCALE GENOMIC DNA]</scope>
    <source>
        <strain evidence="5">CCM 8903</strain>
    </source>
</reference>
<gene>
    <name evidence="4" type="ORF">ACFQ5J_05290</name>
</gene>
<evidence type="ECO:0000313" key="5">
    <source>
        <dbReference type="Proteomes" id="UP001597252"/>
    </source>
</evidence>
<proteinExistence type="inferred from homology"/>
<dbReference type="GO" id="GO:0016787">
    <property type="term" value="F:hydrolase activity"/>
    <property type="evidence" value="ECO:0007669"/>
    <property type="project" value="UniProtKB-KW"/>
</dbReference>
<comment type="similarity">
    <text evidence="1">Belongs to the UPF0177 family.</text>
</comment>
<feature type="transmembrane region" description="Helical" evidence="2">
    <location>
        <begin position="52"/>
        <end position="69"/>
    </location>
</feature>
<keyword evidence="2" id="KW-0812">Transmembrane</keyword>
<evidence type="ECO:0000259" key="3">
    <source>
        <dbReference type="Pfam" id="PF02517"/>
    </source>
</evidence>
<keyword evidence="2" id="KW-0472">Membrane</keyword>
<dbReference type="Pfam" id="PF02517">
    <property type="entry name" value="Rce1-like"/>
    <property type="match status" value="1"/>
</dbReference>
<accession>A0ABW4E752</accession>
<dbReference type="InterPro" id="IPR003675">
    <property type="entry name" value="Rce1/LyrA-like_dom"/>
</dbReference>
<feature type="domain" description="CAAX prenyl protease 2/Lysostaphin resistance protein A-like" evidence="3">
    <location>
        <begin position="127"/>
        <end position="217"/>
    </location>
</feature>
<dbReference type="RefSeq" id="WP_125750859.1">
    <property type="nucleotide sequence ID" value="NZ_JBHTON010000014.1"/>
</dbReference>
<comment type="caution">
    <text evidence="4">The sequence shown here is derived from an EMBL/GenBank/DDBJ whole genome shotgun (WGS) entry which is preliminary data.</text>
</comment>
<dbReference type="PANTHER" id="PTHR39430">
    <property type="entry name" value="MEMBRANE-ASSOCIATED PROTEASE-RELATED"/>
    <property type="match status" value="1"/>
</dbReference>
<feature type="transmembrane region" description="Helical" evidence="2">
    <location>
        <begin position="214"/>
        <end position="237"/>
    </location>
</feature>
<sequence>MNTVKYAGHWCGENLGVWLVAIGWSFVSEIGVVLAGAVGVSQALIETRTLTMVWLYGEVLGILGMVWYYRFRKRAYLVPFTRQKVMQNYLLGTLIGLGSFAFIWSVIWLAGGYHVTWVFHLQRVPELCLLIGGFMVQSMFEELLCRGYIMGYWLHQQHVRTAFLTNTLLFTLLHAANPGFDWRAGLGIFCFGLFMSFLRYQAGSLWLSGAVHAAWNIAEGVIFGTAVSGTADVSVIWHSTPLPVSQWLTGGTFGVERSLPTLIVLGGICAAYCWRQRQILVGRNK</sequence>
<evidence type="ECO:0000256" key="2">
    <source>
        <dbReference type="SAM" id="Phobius"/>
    </source>
</evidence>
<evidence type="ECO:0000313" key="4">
    <source>
        <dbReference type="EMBL" id="MFD1484639.1"/>
    </source>
</evidence>
<dbReference type="PANTHER" id="PTHR39430:SF1">
    <property type="entry name" value="PROTEASE"/>
    <property type="match status" value="1"/>
</dbReference>
<keyword evidence="2" id="KW-1133">Transmembrane helix</keyword>
<keyword evidence="5" id="KW-1185">Reference proteome</keyword>
<protein>
    <submittedName>
        <fullName evidence="4">CPBP family intramembrane glutamic endopeptidase</fullName>
        <ecNumber evidence="4">3.4.-.-</ecNumber>
    </submittedName>
</protein>
<feature type="transmembrane region" description="Helical" evidence="2">
    <location>
        <begin position="182"/>
        <end position="202"/>
    </location>
</feature>
<keyword evidence="4" id="KW-0378">Hydrolase</keyword>
<feature type="transmembrane region" description="Helical" evidence="2">
    <location>
        <begin position="257"/>
        <end position="275"/>
    </location>
</feature>
<dbReference type="Proteomes" id="UP001597252">
    <property type="component" value="Unassembled WGS sequence"/>
</dbReference>
<dbReference type="EC" id="3.4.-.-" evidence="4"/>
<dbReference type="EMBL" id="JBHTON010000014">
    <property type="protein sequence ID" value="MFD1484639.1"/>
    <property type="molecule type" value="Genomic_DNA"/>
</dbReference>
<feature type="transmembrane region" description="Helical" evidence="2">
    <location>
        <begin position="15"/>
        <end position="40"/>
    </location>
</feature>
<organism evidence="4 5">
    <name type="scientific">Lacticaseibacillus baoqingensis</name>
    <dbReference type="NCBI Taxonomy" id="2486013"/>
    <lineage>
        <taxon>Bacteria</taxon>
        <taxon>Bacillati</taxon>
        <taxon>Bacillota</taxon>
        <taxon>Bacilli</taxon>
        <taxon>Lactobacillales</taxon>
        <taxon>Lactobacillaceae</taxon>
        <taxon>Lacticaseibacillus</taxon>
    </lineage>
</organism>
<feature type="transmembrane region" description="Helical" evidence="2">
    <location>
        <begin position="89"/>
        <end position="111"/>
    </location>
</feature>
<name>A0ABW4E752_9LACO</name>